<dbReference type="SMART" id="SM00287">
    <property type="entry name" value="SH3b"/>
    <property type="match status" value="1"/>
</dbReference>
<dbReference type="Proteomes" id="UP000325606">
    <property type="component" value="Chromosome"/>
</dbReference>
<dbReference type="PROSITE" id="PS51781">
    <property type="entry name" value="SH3B"/>
    <property type="match status" value="1"/>
</dbReference>
<dbReference type="SUPFAM" id="SSF161270">
    <property type="entry name" value="PspA lactotransferrin-binding region"/>
    <property type="match status" value="1"/>
</dbReference>
<dbReference type="InterPro" id="IPR003646">
    <property type="entry name" value="SH3-like_bac-type"/>
</dbReference>
<evidence type="ECO:0000256" key="8">
    <source>
        <dbReference type="SAM" id="SignalP"/>
    </source>
</evidence>
<evidence type="ECO:0000256" key="4">
    <source>
        <dbReference type="ARBA" id="ARBA00022989"/>
    </source>
</evidence>
<evidence type="ECO:0000256" key="6">
    <source>
        <dbReference type="SAM" id="Coils"/>
    </source>
</evidence>
<evidence type="ECO:0000313" key="11">
    <source>
        <dbReference type="Proteomes" id="UP000325606"/>
    </source>
</evidence>
<feature type="domain" description="SH3b" evidence="9">
    <location>
        <begin position="19"/>
        <end position="84"/>
    </location>
</feature>
<evidence type="ECO:0000256" key="3">
    <source>
        <dbReference type="ARBA" id="ARBA00022729"/>
    </source>
</evidence>
<keyword evidence="6" id="KW-0175">Coiled coil</keyword>
<gene>
    <name evidence="10" type="ORF">F5I99_05555</name>
</gene>
<dbReference type="GO" id="GO:0016020">
    <property type="term" value="C:membrane"/>
    <property type="evidence" value="ECO:0007669"/>
    <property type="project" value="UniProtKB-SubCell"/>
</dbReference>
<proteinExistence type="predicted"/>
<protein>
    <submittedName>
        <fullName evidence="10">TIGR04211 family SH3 domain-containing protein</fullName>
    </submittedName>
</protein>
<dbReference type="NCBIfam" id="TIGR04211">
    <property type="entry name" value="SH3_and_anchor"/>
    <property type="match status" value="1"/>
</dbReference>
<keyword evidence="4 7" id="KW-1133">Transmembrane helix</keyword>
<evidence type="ECO:0000256" key="7">
    <source>
        <dbReference type="SAM" id="Phobius"/>
    </source>
</evidence>
<reference evidence="10 11" key="1">
    <citation type="submission" date="2019-09" db="EMBL/GenBank/DDBJ databases">
        <title>Nitrincola iocasae sp. nov., a bacterium isolated from the sediment collected at a cold seep field in South China Sea.</title>
        <authorList>
            <person name="Zhang H."/>
            <person name="Wang H."/>
            <person name="Li C."/>
        </authorList>
    </citation>
    <scope>NUCLEOTIDE SEQUENCE [LARGE SCALE GENOMIC DNA]</scope>
    <source>
        <strain evidence="10 11">KXZD1103</strain>
    </source>
</reference>
<dbReference type="Gene3D" id="1.20.5.340">
    <property type="match status" value="1"/>
</dbReference>
<comment type="subcellular location">
    <subcellularLocation>
        <location evidence="1">Membrane</location>
        <topology evidence="1">Single-pass membrane protein</topology>
    </subcellularLocation>
</comment>
<feature type="chain" id="PRO_5023813346" evidence="8">
    <location>
        <begin position="20"/>
        <end position="189"/>
    </location>
</feature>
<evidence type="ECO:0000256" key="2">
    <source>
        <dbReference type="ARBA" id="ARBA00022692"/>
    </source>
</evidence>
<evidence type="ECO:0000313" key="10">
    <source>
        <dbReference type="EMBL" id="QEW08510.1"/>
    </source>
</evidence>
<dbReference type="EMBL" id="CP044222">
    <property type="protein sequence ID" value="QEW08510.1"/>
    <property type="molecule type" value="Genomic_DNA"/>
</dbReference>
<dbReference type="KEGG" id="nik:F5I99_05555"/>
<dbReference type="Gene3D" id="2.30.30.40">
    <property type="entry name" value="SH3 Domains"/>
    <property type="match status" value="1"/>
</dbReference>
<keyword evidence="2 7" id="KW-0812">Transmembrane</keyword>
<keyword evidence="5 7" id="KW-0472">Membrane</keyword>
<feature type="coiled-coil region" evidence="6">
    <location>
        <begin position="97"/>
        <end position="152"/>
    </location>
</feature>
<organism evidence="10 11">
    <name type="scientific">Nitrincola iocasae</name>
    <dbReference type="NCBI Taxonomy" id="2614693"/>
    <lineage>
        <taxon>Bacteria</taxon>
        <taxon>Pseudomonadati</taxon>
        <taxon>Pseudomonadota</taxon>
        <taxon>Gammaproteobacteria</taxon>
        <taxon>Oceanospirillales</taxon>
        <taxon>Oceanospirillaceae</taxon>
        <taxon>Nitrincola</taxon>
    </lineage>
</organism>
<name>A0A5J6LIH2_9GAMM</name>
<keyword evidence="3 8" id="KW-0732">Signal</keyword>
<sequence>MKKQLSLSLLLAFSAPVFAQEAAHIADDVYVFTHGGPSNQYRINGRVNSGEPVTILDRQNQYIEIRTESGRTSWVPAEFVATGESKLSQLPALETALTESRERITQQDQEIADLNSQLSNVSSSNTEFVNQVEGLQQEIQRLESEISNMDQSNLIRWLTHGGLVALGGVILGLLVPYLPKRRKRRDDWF</sequence>
<evidence type="ECO:0000256" key="1">
    <source>
        <dbReference type="ARBA" id="ARBA00004167"/>
    </source>
</evidence>
<accession>A0A5J6LIH2</accession>
<feature type="signal peptide" evidence="8">
    <location>
        <begin position="1"/>
        <end position="19"/>
    </location>
</feature>
<dbReference type="Pfam" id="PF08239">
    <property type="entry name" value="SH3_3"/>
    <property type="match status" value="1"/>
</dbReference>
<evidence type="ECO:0000259" key="9">
    <source>
        <dbReference type="PROSITE" id="PS51781"/>
    </source>
</evidence>
<dbReference type="AlphaFoldDB" id="A0A5J6LIH2"/>
<dbReference type="InterPro" id="IPR016476">
    <property type="entry name" value="SH3_dom_pro"/>
</dbReference>
<evidence type="ECO:0000256" key="5">
    <source>
        <dbReference type="ARBA" id="ARBA00023136"/>
    </source>
</evidence>
<feature type="transmembrane region" description="Helical" evidence="7">
    <location>
        <begin position="157"/>
        <end position="178"/>
    </location>
</feature>
<keyword evidence="11" id="KW-1185">Reference proteome</keyword>